<evidence type="ECO:0000313" key="3">
    <source>
        <dbReference type="EMBL" id="KAK7869198.1"/>
    </source>
</evidence>
<feature type="coiled-coil region" evidence="1">
    <location>
        <begin position="66"/>
        <end position="93"/>
    </location>
</feature>
<keyword evidence="4" id="KW-1185">Reference proteome</keyword>
<dbReference type="AlphaFoldDB" id="A0AAN9VS52"/>
<evidence type="ECO:0000256" key="2">
    <source>
        <dbReference type="SAM" id="MobiDB-lite"/>
    </source>
</evidence>
<keyword evidence="1" id="KW-0175">Coiled coil</keyword>
<protein>
    <submittedName>
        <fullName evidence="3">Uncharacterized protein</fullName>
    </submittedName>
</protein>
<feature type="compositionally biased region" description="Basic and acidic residues" evidence="2">
    <location>
        <begin position="1"/>
        <end position="10"/>
    </location>
</feature>
<gene>
    <name evidence="3" type="ORF">R5R35_001141</name>
</gene>
<evidence type="ECO:0000313" key="4">
    <source>
        <dbReference type="Proteomes" id="UP001378592"/>
    </source>
</evidence>
<sequence>MQMDESRVGETETSTGSSVSTSNTKEVEVQTNPYPMEPCGCASVDLEAVCNIVKKEIQRTVEAIVIRMVQEKEEELEQIRKFMEVNLERMKQKCLCKMCGEYAQTYHSNAYYCSKKCEIEDAASDRMKLEQSDLTM</sequence>
<feature type="region of interest" description="Disordered" evidence="2">
    <location>
        <begin position="1"/>
        <end position="32"/>
    </location>
</feature>
<evidence type="ECO:0000256" key="1">
    <source>
        <dbReference type="SAM" id="Coils"/>
    </source>
</evidence>
<organism evidence="3 4">
    <name type="scientific">Gryllus longicercus</name>
    <dbReference type="NCBI Taxonomy" id="2509291"/>
    <lineage>
        <taxon>Eukaryota</taxon>
        <taxon>Metazoa</taxon>
        <taxon>Ecdysozoa</taxon>
        <taxon>Arthropoda</taxon>
        <taxon>Hexapoda</taxon>
        <taxon>Insecta</taxon>
        <taxon>Pterygota</taxon>
        <taxon>Neoptera</taxon>
        <taxon>Polyneoptera</taxon>
        <taxon>Orthoptera</taxon>
        <taxon>Ensifera</taxon>
        <taxon>Gryllidea</taxon>
        <taxon>Grylloidea</taxon>
        <taxon>Gryllidae</taxon>
        <taxon>Gryllinae</taxon>
        <taxon>Gryllus</taxon>
    </lineage>
</organism>
<accession>A0AAN9VS52</accession>
<dbReference type="EMBL" id="JAZDUA010000078">
    <property type="protein sequence ID" value="KAK7869198.1"/>
    <property type="molecule type" value="Genomic_DNA"/>
</dbReference>
<dbReference type="Proteomes" id="UP001378592">
    <property type="component" value="Unassembled WGS sequence"/>
</dbReference>
<name>A0AAN9VS52_9ORTH</name>
<feature type="compositionally biased region" description="Low complexity" evidence="2">
    <location>
        <begin position="11"/>
        <end position="22"/>
    </location>
</feature>
<reference evidence="3 4" key="1">
    <citation type="submission" date="2024-03" db="EMBL/GenBank/DDBJ databases">
        <title>The genome assembly and annotation of the cricket Gryllus longicercus Weissman &amp; Gray.</title>
        <authorList>
            <person name="Szrajer S."/>
            <person name="Gray D."/>
            <person name="Ylla G."/>
        </authorList>
    </citation>
    <scope>NUCLEOTIDE SEQUENCE [LARGE SCALE GENOMIC DNA]</scope>
    <source>
        <strain evidence="3">DAG 2021-001</strain>
        <tissue evidence="3">Whole body minus gut</tissue>
    </source>
</reference>
<comment type="caution">
    <text evidence="3">The sequence shown here is derived from an EMBL/GenBank/DDBJ whole genome shotgun (WGS) entry which is preliminary data.</text>
</comment>
<proteinExistence type="predicted"/>